<dbReference type="PANTHER" id="PTHR33744:SF1">
    <property type="entry name" value="DNA-BINDING TRANSCRIPTIONAL ACTIVATOR ADER"/>
    <property type="match status" value="1"/>
</dbReference>
<dbReference type="Gene3D" id="1.10.10.2840">
    <property type="entry name" value="PucR C-terminal helix-turn-helix domain"/>
    <property type="match status" value="1"/>
</dbReference>
<organism evidence="3 4">
    <name type="scientific">Actinomadura craniellae</name>
    <dbReference type="NCBI Taxonomy" id="2231787"/>
    <lineage>
        <taxon>Bacteria</taxon>
        <taxon>Bacillati</taxon>
        <taxon>Actinomycetota</taxon>
        <taxon>Actinomycetes</taxon>
        <taxon>Streptosporangiales</taxon>
        <taxon>Thermomonosporaceae</taxon>
        <taxon>Actinomadura</taxon>
    </lineage>
</organism>
<evidence type="ECO:0000313" key="3">
    <source>
        <dbReference type="EMBL" id="RAY16972.1"/>
    </source>
</evidence>
<dbReference type="PANTHER" id="PTHR33744">
    <property type="entry name" value="CARBOHYDRATE DIACID REGULATOR"/>
    <property type="match status" value="1"/>
</dbReference>
<dbReference type="AlphaFoldDB" id="A0A365HD78"/>
<evidence type="ECO:0000259" key="2">
    <source>
        <dbReference type="Pfam" id="PF25906"/>
    </source>
</evidence>
<feature type="domain" description="PucR-like N-terminal" evidence="2">
    <location>
        <begin position="12"/>
        <end position="174"/>
    </location>
</feature>
<name>A0A365HD78_9ACTN</name>
<keyword evidence="4" id="KW-1185">Reference proteome</keyword>
<dbReference type="OrthoDB" id="5243741at2"/>
<dbReference type="Pfam" id="PF13556">
    <property type="entry name" value="HTH_30"/>
    <property type="match status" value="1"/>
</dbReference>
<reference evidence="3 4" key="1">
    <citation type="submission" date="2018-06" db="EMBL/GenBank/DDBJ databases">
        <title>Actinomadura craniellae sp. nov. isolated from marine sponge Craniella sp.</title>
        <authorList>
            <person name="Li L."/>
            <person name="Xu Q.H."/>
            <person name="Lin H.W."/>
            <person name="Lu Y.H."/>
        </authorList>
    </citation>
    <scope>NUCLEOTIDE SEQUENCE [LARGE SCALE GENOMIC DNA]</scope>
    <source>
        <strain evidence="3 4">LHW63021</strain>
    </source>
</reference>
<comment type="caution">
    <text evidence="3">The sequence shown here is derived from an EMBL/GenBank/DDBJ whole genome shotgun (WGS) entry which is preliminary data.</text>
</comment>
<dbReference type="EMBL" id="QLYX01000001">
    <property type="protein sequence ID" value="RAY16972.1"/>
    <property type="molecule type" value="Genomic_DNA"/>
</dbReference>
<protein>
    <submittedName>
        <fullName evidence="3">PucR family transcriptional regulator</fullName>
    </submittedName>
</protein>
<dbReference type="InterPro" id="IPR051448">
    <property type="entry name" value="CdaR-like_regulators"/>
</dbReference>
<evidence type="ECO:0000259" key="1">
    <source>
        <dbReference type="Pfam" id="PF13556"/>
    </source>
</evidence>
<evidence type="ECO:0000313" key="4">
    <source>
        <dbReference type="Proteomes" id="UP000251891"/>
    </source>
</evidence>
<accession>A0A365HD78</accession>
<dbReference type="InterPro" id="IPR025736">
    <property type="entry name" value="PucR_C-HTH_dom"/>
</dbReference>
<dbReference type="Proteomes" id="UP000251891">
    <property type="component" value="Unassembled WGS sequence"/>
</dbReference>
<dbReference type="InterPro" id="IPR058663">
    <property type="entry name" value="PucR-like_N"/>
</dbReference>
<proteinExistence type="predicted"/>
<feature type="domain" description="PucR C-terminal helix-turn-helix" evidence="1">
    <location>
        <begin position="333"/>
        <end position="390"/>
    </location>
</feature>
<dbReference type="InterPro" id="IPR042070">
    <property type="entry name" value="PucR_C-HTH_sf"/>
</dbReference>
<dbReference type="RefSeq" id="WP_111863022.1">
    <property type="nucleotide sequence ID" value="NZ_QLYX01000001.1"/>
</dbReference>
<sequence length="403" mass="44469">MTETLAHPTHLQRLPCELAEVLRPRLPRIANEIVEEIRQCVPEFDRPLRGTFSAQVRKDAEQCLIRFVDRIADPSAPSAHDVEVPRSLSRAGLPEGCTMGALQKAYQVGGRAAWRHFAAAGMEAGFSAETMCVLAEAMFAYIEEIAAHSIQGYFEPGAPTGRAAHRRRQLLELLTTPGHVSPTAVHRMAVETQWRLPANAACVALEESWQDVHPIAPSVGPDVLMDLEHPYPFLLVPDADGPGRQNMLDRALDGLAYAVGPALPLAQAALSLRLARQTLALARRGIIPTDPPPRSTDHLSTLLLFSDEDLTNLMIQRAYAHTAKLEVRDRGQLLETLLASLATGGTAPELSTHLHVHPQTVRYRLRKLEELFGDRIQDPGWRFDMQLVLRSQVLLKKQRGSAG</sequence>
<dbReference type="Pfam" id="PF25906">
    <property type="entry name" value="PucR-like_N"/>
    <property type="match status" value="1"/>
</dbReference>
<gene>
    <name evidence="3" type="ORF">DPM19_02065</name>
</gene>